<proteinExistence type="predicted"/>
<keyword evidence="2" id="KW-1185">Reference proteome</keyword>
<organism evidence="1 2">
    <name type="scientific">Halalkalibacter oceani</name>
    <dbReference type="NCBI Taxonomy" id="1653776"/>
    <lineage>
        <taxon>Bacteria</taxon>
        <taxon>Bacillati</taxon>
        <taxon>Bacillota</taxon>
        <taxon>Bacilli</taxon>
        <taxon>Bacillales</taxon>
        <taxon>Bacillaceae</taxon>
        <taxon>Halalkalibacter</taxon>
    </lineage>
</organism>
<accession>A0A9X2DS00</accession>
<evidence type="ECO:0000313" key="2">
    <source>
        <dbReference type="Proteomes" id="UP001139179"/>
    </source>
</evidence>
<dbReference type="Proteomes" id="UP001139179">
    <property type="component" value="Unassembled WGS sequence"/>
</dbReference>
<evidence type="ECO:0000313" key="1">
    <source>
        <dbReference type="EMBL" id="MCM3716051.1"/>
    </source>
</evidence>
<protein>
    <submittedName>
        <fullName evidence="1">Uncharacterized protein</fullName>
    </submittedName>
</protein>
<gene>
    <name evidence="1" type="ORF">M3202_18525</name>
</gene>
<comment type="caution">
    <text evidence="1">The sequence shown here is derived from an EMBL/GenBank/DDBJ whole genome shotgun (WGS) entry which is preliminary data.</text>
</comment>
<name>A0A9X2DS00_9BACI</name>
<dbReference type="RefSeq" id="WP_251224731.1">
    <property type="nucleotide sequence ID" value="NZ_JAMBOL010000027.1"/>
</dbReference>
<reference evidence="1" key="1">
    <citation type="submission" date="2022-05" db="EMBL/GenBank/DDBJ databases">
        <title>Comparative Genomics of Spacecraft Associated Microbes.</title>
        <authorList>
            <person name="Tran M.T."/>
            <person name="Wright A."/>
            <person name="Seuylemezian A."/>
            <person name="Eisen J."/>
            <person name="Coil D."/>
        </authorList>
    </citation>
    <scope>NUCLEOTIDE SEQUENCE</scope>
    <source>
        <strain evidence="1">214.1.1</strain>
    </source>
</reference>
<dbReference type="AlphaFoldDB" id="A0A9X2DS00"/>
<sequence length="77" mass="9103">MKKHLNDIKFVNGKWMIFNKDKIIGGDIQQSDYLLLVFLMIVRSHHENRVKKRLAEGVLPGGQLRVEENFILHKKYL</sequence>
<dbReference type="EMBL" id="JAMBOL010000027">
    <property type="protein sequence ID" value="MCM3716051.1"/>
    <property type="molecule type" value="Genomic_DNA"/>
</dbReference>